<dbReference type="NCBIfam" id="TIGR01063">
    <property type="entry name" value="gyrA"/>
    <property type="match status" value="1"/>
</dbReference>
<keyword evidence="8 10" id="KW-0413">Isomerase</keyword>
<evidence type="ECO:0000256" key="9">
    <source>
        <dbReference type="ARBA" id="ARBA00063644"/>
    </source>
</evidence>
<evidence type="ECO:0000256" key="4">
    <source>
        <dbReference type="ARBA" id="ARBA00022741"/>
    </source>
</evidence>
<dbReference type="GO" id="GO:0009330">
    <property type="term" value="C:DNA topoisomerase type II (double strand cut, ATP-hydrolyzing) complex"/>
    <property type="evidence" value="ECO:0007669"/>
    <property type="project" value="TreeGrafter"/>
</dbReference>
<dbReference type="PANTHER" id="PTHR43493:SF5">
    <property type="entry name" value="DNA GYRASE SUBUNIT A, CHLOROPLASTIC_MITOCHONDRIAL"/>
    <property type="match status" value="1"/>
</dbReference>
<dbReference type="CDD" id="cd00187">
    <property type="entry name" value="TOP4c"/>
    <property type="match status" value="1"/>
</dbReference>
<feature type="domain" description="Topo IIA-type catalytic" evidence="11">
    <location>
        <begin position="19"/>
        <end position="483"/>
    </location>
</feature>
<evidence type="ECO:0000313" key="12">
    <source>
        <dbReference type="EMBL" id="MBJ7608627.1"/>
    </source>
</evidence>
<accession>A0A934KP18</accession>
<evidence type="ECO:0000256" key="10">
    <source>
        <dbReference type="PROSITE-ProRule" id="PRU01384"/>
    </source>
</evidence>
<sequence length="801" mass="89195">EMRSSYMDYAMSVIISRALPDVRDGLKPVQRRILYAMLDQGMTAGARYKKSAAIVGEVLKSYHPHGDASVYDTMVRMAQDWVLRYPLIDGQGNFGSVDGDPPAAYRYTEARMAAIAMTLVDDIDKNTVDFQDNFSAETQEPTVLPTLLPNLLVNGASGIAVGMATNIPPHNLGEVCDGLVRLIDDPETTTDDLTKVIKGPDFPTGGMIYARDLPTVYGTGHGRVVMRAQVDFEEASDGKEQIIVRELPYQVNKARLLTTIADLVKDHKLEGIEGLNDESDRNDNTRIVIKLKSSARPHTVLNNLFKHTQLQLSFGAIMLALVDGRPQVLGLKAMLQHFIDFRRVVVTRRTQFLLAKARERAHILEGLMKCLEHLDEVIAIIRAASDEKAAQAQLEQRFELTDRQSKAIVDLRLGRLTRLEAGKIREEYGELIMEIARLEDVLADVRKVDAIIKEELATIRKKYADPRRTVINQGEVELNEEDLIPREQVFVTLTQRGYIKRIPLDQYRMQHRGGKGVVGARRSTDEDYIAHSTNANTHTDMLFFTNRGQVYRLRTHEIPDVKRQAKGLPVINLIDLAHGERVTALIAMDEFSDEQYLVMVTKLGQIKKTPAAAYSAVRRNGLIAINLQGDDELNWVRRSSGGDQLLIVTRRGKGVRFTEKEVRPMGRDTMGVGAMRLRPGDQIAGFDIVKPDSHVLVVTQNGFGKLTPMADYPVKSRNIQGVYTVDQVAIPKIGEIVGMHVVEDLSEELMVISTSGQVIRIPLDQVRVSGRQTRGVIIMRMEGGDRVASIAGVGQAGTLDA</sequence>
<organism evidence="12 13">
    <name type="scientific">Candidatus Amunia macphersoniae</name>
    <dbReference type="NCBI Taxonomy" id="3127014"/>
    <lineage>
        <taxon>Bacteria</taxon>
        <taxon>Bacillati</taxon>
        <taxon>Candidatus Dormiibacterota</taxon>
        <taxon>Candidatus Dormibacteria</taxon>
        <taxon>Candidatus Aeolococcales</taxon>
        <taxon>Candidatus Aeolococcaceae</taxon>
        <taxon>Candidatus Amunia</taxon>
    </lineage>
</organism>
<dbReference type="EC" id="5.6.2.2" evidence="3"/>
<evidence type="ECO:0000256" key="8">
    <source>
        <dbReference type="ARBA" id="ARBA00023235"/>
    </source>
</evidence>
<evidence type="ECO:0000256" key="1">
    <source>
        <dbReference type="ARBA" id="ARBA00000185"/>
    </source>
</evidence>
<dbReference type="Gene3D" id="2.120.10.90">
    <property type="entry name" value="DNA gyrase/topoisomerase IV, subunit A, C-terminal"/>
    <property type="match status" value="1"/>
</dbReference>
<dbReference type="GO" id="GO:0003677">
    <property type="term" value="F:DNA binding"/>
    <property type="evidence" value="ECO:0007669"/>
    <property type="project" value="UniProtKB-UniRule"/>
</dbReference>
<dbReference type="InterPro" id="IPR006691">
    <property type="entry name" value="GyrA/parC_rep"/>
</dbReference>
<dbReference type="PANTHER" id="PTHR43493">
    <property type="entry name" value="DNA GYRASE/TOPOISOMERASE SUBUNIT A"/>
    <property type="match status" value="1"/>
</dbReference>
<dbReference type="InterPro" id="IPR005743">
    <property type="entry name" value="GyrA"/>
</dbReference>
<dbReference type="InterPro" id="IPR035516">
    <property type="entry name" value="Gyrase/topoIV_suA_C"/>
</dbReference>
<dbReference type="NCBIfam" id="NF004043">
    <property type="entry name" value="PRK05560.1"/>
    <property type="match status" value="1"/>
</dbReference>
<dbReference type="HAMAP" id="MF_01897">
    <property type="entry name" value="GyrA"/>
    <property type="match status" value="1"/>
</dbReference>
<dbReference type="Pfam" id="PF00521">
    <property type="entry name" value="DNA_topoisoIV"/>
    <property type="match status" value="1"/>
</dbReference>
<evidence type="ECO:0000256" key="7">
    <source>
        <dbReference type="ARBA" id="ARBA00023125"/>
    </source>
</evidence>
<comment type="caution">
    <text evidence="12">The sequence shown here is derived from an EMBL/GenBank/DDBJ whole genome shotgun (WGS) entry which is preliminary data.</text>
</comment>
<proteinExistence type="inferred from homology"/>
<evidence type="ECO:0000256" key="6">
    <source>
        <dbReference type="ARBA" id="ARBA00023029"/>
    </source>
</evidence>
<dbReference type="InterPro" id="IPR002205">
    <property type="entry name" value="Topo_IIA_dom_A"/>
</dbReference>
<gene>
    <name evidence="12" type="primary">gyrA</name>
    <name evidence="12" type="ORF">JF887_04245</name>
</gene>
<dbReference type="AlphaFoldDB" id="A0A934KP18"/>
<dbReference type="FunFam" id="1.10.268.10:FF:000001">
    <property type="entry name" value="DNA gyrase subunit A"/>
    <property type="match status" value="1"/>
</dbReference>
<evidence type="ECO:0000256" key="3">
    <source>
        <dbReference type="ARBA" id="ARBA00012895"/>
    </source>
</evidence>
<dbReference type="Proteomes" id="UP000614410">
    <property type="component" value="Unassembled WGS sequence"/>
</dbReference>
<feature type="active site" description="O-(5'-phospho-DNA)-tyrosine intermediate" evidence="10">
    <location>
        <position position="107"/>
    </location>
</feature>
<keyword evidence="4" id="KW-0547">Nucleotide-binding</keyword>
<keyword evidence="7 10" id="KW-0238">DNA-binding</keyword>
<dbReference type="GO" id="GO:0006265">
    <property type="term" value="P:DNA topological change"/>
    <property type="evidence" value="ECO:0007669"/>
    <property type="project" value="UniProtKB-UniRule"/>
</dbReference>
<evidence type="ECO:0000259" key="11">
    <source>
        <dbReference type="PROSITE" id="PS52040"/>
    </source>
</evidence>
<dbReference type="InterPro" id="IPR013760">
    <property type="entry name" value="Topo_IIA-like_dom_sf"/>
</dbReference>
<dbReference type="GO" id="GO:0005737">
    <property type="term" value="C:cytoplasm"/>
    <property type="evidence" value="ECO:0007669"/>
    <property type="project" value="TreeGrafter"/>
</dbReference>
<evidence type="ECO:0000313" key="13">
    <source>
        <dbReference type="Proteomes" id="UP000614410"/>
    </source>
</evidence>
<evidence type="ECO:0000256" key="2">
    <source>
        <dbReference type="ARBA" id="ARBA00008263"/>
    </source>
</evidence>
<comment type="subunit">
    <text evidence="9">Heterotetramer composed of ParC and ParE.</text>
</comment>
<dbReference type="FunFam" id="3.30.1360.40:FF:000002">
    <property type="entry name" value="DNA gyrase subunit A"/>
    <property type="match status" value="1"/>
</dbReference>
<feature type="non-terminal residue" evidence="12">
    <location>
        <position position="1"/>
    </location>
</feature>
<dbReference type="SUPFAM" id="SSF101904">
    <property type="entry name" value="GyrA/ParC C-terminal domain-like"/>
    <property type="match status" value="1"/>
</dbReference>
<dbReference type="Gene3D" id="3.90.199.10">
    <property type="entry name" value="Topoisomerase II, domain 5"/>
    <property type="match status" value="1"/>
</dbReference>
<reference evidence="12 13" key="1">
    <citation type="submission" date="2020-10" db="EMBL/GenBank/DDBJ databases">
        <title>Ca. Dormibacterota MAGs.</title>
        <authorList>
            <person name="Montgomery K."/>
        </authorList>
    </citation>
    <scope>NUCLEOTIDE SEQUENCE [LARGE SCALE GENOMIC DNA]</scope>
    <source>
        <strain evidence="12">Mitchell_Peninsula_5</strain>
    </source>
</reference>
<dbReference type="FunFam" id="2.120.10.90:FF:000005">
    <property type="entry name" value="DNA topoisomerase 4 subunit A"/>
    <property type="match status" value="1"/>
</dbReference>
<comment type="similarity">
    <text evidence="2">Belongs to the type II topoisomerase GyrA/ParC subunit family.</text>
</comment>
<dbReference type="Gene3D" id="1.10.268.10">
    <property type="entry name" value="Topoisomerase, domain 3"/>
    <property type="match status" value="1"/>
</dbReference>
<dbReference type="SMART" id="SM00434">
    <property type="entry name" value="TOP4c"/>
    <property type="match status" value="1"/>
</dbReference>
<dbReference type="Pfam" id="PF03989">
    <property type="entry name" value="DNA_gyraseA_C"/>
    <property type="match status" value="6"/>
</dbReference>
<keyword evidence="6 10" id="KW-0799">Topoisomerase</keyword>
<dbReference type="InterPro" id="IPR013757">
    <property type="entry name" value="Topo_IIA_A_a_sf"/>
</dbReference>
<dbReference type="NCBIfam" id="NF004044">
    <property type="entry name" value="PRK05561.1"/>
    <property type="match status" value="1"/>
</dbReference>
<dbReference type="EMBL" id="JAEKNN010000022">
    <property type="protein sequence ID" value="MBJ7608627.1"/>
    <property type="molecule type" value="Genomic_DNA"/>
</dbReference>
<comment type="catalytic activity">
    <reaction evidence="1 10">
        <text>ATP-dependent breakage, passage and rejoining of double-stranded DNA.</text>
        <dbReference type="EC" id="5.6.2.2"/>
    </reaction>
</comment>
<dbReference type="InterPro" id="IPR013758">
    <property type="entry name" value="Topo_IIA_A/C_ab"/>
</dbReference>
<dbReference type="Gene3D" id="3.30.1360.40">
    <property type="match status" value="1"/>
</dbReference>
<dbReference type="PROSITE" id="PS52040">
    <property type="entry name" value="TOPO_IIA"/>
    <property type="match status" value="1"/>
</dbReference>
<protein>
    <recommendedName>
        <fullName evidence="3">DNA topoisomerase (ATP-hydrolyzing)</fullName>
        <ecNumber evidence="3">5.6.2.2</ecNumber>
    </recommendedName>
</protein>
<dbReference type="GO" id="GO:0005694">
    <property type="term" value="C:chromosome"/>
    <property type="evidence" value="ECO:0007669"/>
    <property type="project" value="InterPro"/>
</dbReference>
<dbReference type="GO" id="GO:0005524">
    <property type="term" value="F:ATP binding"/>
    <property type="evidence" value="ECO:0007669"/>
    <property type="project" value="UniProtKB-KW"/>
</dbReference>
<dbReference type="SUPFAM" id="SSF56719">
    <property type="entry name" value="Type II DNA topoisomerase"/>
    <property type="match status" value="1"/>
</dbReference>
<dbReference type="GO" id="GO:0034335">
    <property type="term" value="F:DNA negative supercoiling activity"/>
    <property type="evidence" value="ECO:0007669"/>
    <property type="project" value="UniProtKB-ARBA"/>
</dbReference>
<dbReference type="InterPro" id="IPR050220">
    <property type="entry name" value="Type_II_DNA_Topoisomerases"/>
</dbReference>
<name>A0A934KP18_9BACT</name>
<evidence type="ECO:0000256" key="5">
    <source>
        <dbReference type="ARBA" id="ARBA00022840"/>
    </source>
</evidence>
<keyword evidence="5" id="KW-0067">ATP-binding</keyword>